<dbReference type="Gene3D" id="3.40.50.2000">
    <property type="entry name" value="Glycogen Phosphorylase B"/>
    <property type="match status" value="2"/>
</dbReference>
<keyword evidence="3" id="KW-1185">Reference proteome</keyword>
<name>A0A7G7G585_9BACT</name>
<dbReference type="RefSeq" id="WP_185273099.1">
    <property type="nucleotide sequence ID" value="NZ_CP055156.1"/>
</dbReference>
<evidence type="ECO:0000313" key="2">
    <source>
        <dbReference type="EMBL" id="QNF32319.1"/>
    </source>
</evidence>
<dbReference type="EMBL" id="CP055156">
    <property type="protein sequence ID" value="QNF32319.1"/>
    <property type="molecule type" value="Genomic_DNA"/>
</dbReference>
<evidence type="ECO:0000313" key="3">
    <source>
        <dbReference type="Proteomes" id="UP000515237"/>
    </source>
</evidence>
<dbReference type="GO" id="GO:0016758">
    <property type="term" value="F:hexosyltransferase activity"/>
    <property type="evidence" value="ECO:0007669"/>
    <property type="project" value="TreeGrafter"/>
</dbReference>
<dbReference type="PANTHER" id="PTHR45947">
    <property type="entry name" value="SULFOQUINOVOSYL TRANSFERASE SQD2"/>
    <property type="match status" value="1"/>
</dbReference>
<dbReference type="InterPro" id="IPR050194">
    <property type="entry name" value="Glycosyltransferase_grp1"/>
</dbReference>
<dbReference type="KEGG" id="aswu:HUW51_06085"/>
<dbReference type="CDD" id="cd03801">
    <property type="entry name" value="GT4_PimA-like"/>
    <property type="match status" value="1"/>
</dbReference>
<gene>
    <name evidence="2" type="ORF">HUW51_06085</name>
</gene>
<feature type="domain" description="Glycosyl transferase family 1" evidence="1">
    <location>
        <begin position="189"/>
        <end position="344"/>
    </location>
</feature>
<reference evidence="2 3" key="1">
    <citation type="journal article" date="2018" name="Int. J. Syst. Evol. Microbiol.">
        <title>Adhaeribacter swui sp. nov., isolated from wet mud.</title>
        <authorList>
            <person name="Kim D.U."/>
            <person name="Kim K.W."/>
            <person name="Kang M.S."/>
            <person name="Kim J.Y."/>
            <person name="Jang J.H."/>
            <person name="Kim M.K."/>
        </authorList>
    </citation>
    <scope>NUCLEOTIDE SEQUENCE [LARGE SCALE GENOMIC DNA]</scope>
    <source>
        <strain evidence="2 3">KCTC 52873</strain>
    </source>
</reference>
<dbReference type="Proteomes" id="UP000515237">
    <property type="component" value="Chromosome"/>
</dbReference>
<keyword evidence="2" id="KW-0808">Transferase</keyword>
<dbReference type="AlphaFoldDB" id="A0A7G7G585"/>
<protein>
    <submittedName>
        <fullName evidence="2">Glycosyltransferase family 4 protein</fullName>
    </submittedName>
</protein>
<dbReference type="Pfam" id="PF00534">
    <property type="entry name" value="Glycos_transf_1"/>
    <property type="match status" value="1"/>
</dbReference>
<organism evidence="2 3">
    <name type="scientific">Adhaeribacter swui</name>
    <dbReference type="NCBI Taxonomy" id="2086471"/>
    <lineage>
        <taxon>Bacteria</taxon>
        <taxon>Pseudomonadati</taxon>
        <taxon>Bacteroidota</taxon>
        <taxon>Cytophagia</taxon>
        <taxon>Cytophagales</taxon>
        <taxon>Hymenobacteraceae</taxon>
        <taxon>Adhaeribacter</taxon>
    </lineage>
</organism>
<evidence type="ECO:0000259" key="1">
    <source>
        <dbReference type="Pfam" id="PF00534"/>
    </source>
</evidence>
<dbReference type="InterPro" id="IPR001296">
    <property type="entry name" value="Glyco_trans_1"/>
</dbReference>
<dbReference type="SUPFAM" id="SSF53756">
    <property type="entry name" value="UDP-Glycosyltransferase/glycogen phosphorylase"/>
    <property type="match status" value="1"/>
</dbReference>
<sequence>MKPRILFILHLPPPIHGAALVGQYIQESALINQTFDTTFIRLSTSQKLEEIGKGGLQKVYALFKVQAKVFRALKRKNYDLCYMSINSHGPGFYKDLLIVFLLKLFKKKIVYHFHNKGILFEQHKIFHKYLYRFSFKDTRSIILSKYLYPDVKAYVKEKDIFYLPNGIPGPSFKEPKLVEQERTSSLCRILFLSNMMAAKGVYVLLEACKLLKVQGLKFECHFVGSWFDISKEEFQDYLVHENLTEEVLAHGGKYGAEKFNFFYDSDIFVHPTLDDCFPLVLLEALSTGLPIVASEEGGIPDIVVEGETGFLVPKQDVQTLANKIKLLMLNPELRNKMAVAAKERFYKLFSFERFENNLQVILEKALKS</sequence>
<dbReference type="PANTHER" id="PTHR45947:SF3">
    <property type="entry name" value="SULFOQUINOVOSYL TRANSFERASE SQD2"/>
    <property type="match status" value="1"/>
</dbReference>
<accession>A0A7G7G585</accession>
<proteinExistence type="predicted"/>